<dbReference type="CTD" id="20205789"/>
<dbReference type="InterPro" id="IPR017452">
    <property type="entry name" value="GPCR_Rhodpsn_7TM"/>
</dbReference>
<sequence>MTWFQFLILFLLPLAAMFFCYSFVIKVLWKSTKELNKLTGQSDGNSCMQLQQLQKQQQQQNKRTKMVTMAITCPSAKNRNSGMTLMMTSEGAVNKRAKGSGDLKDSRKQVIKMLLVIISLFFLCFGPKWVINVLKKHQTENLFLGELIFFLGISADYLPFLHTCANPVIYCFLSSSFRKGLRLAFSGIINKCQSSGFCCCCGGRRRCNNNNNNNKCLSTNGCGCCCCFCNKVSTIEDEEYDSSCVMQTQYSTTLNNNNNNNNINNNNNLTQQQLLKLKNCEYSTVVRSDKDDDHNKIVHIDDDNDDVIVNNINKNDNNNNNNSNNNNNNDANMSTREKEAIVNIDHC</sequence>
<reference evidence="11 13" key="2">
    <citation type="journal article" date="2013" name="Nature">
        <title>Insights into bilaterian evolution from three spiralian genomes.</title>
        <authorList>
            <person name="Simakov O."/>
            <person name="Marletaz F."/>
            <person name="Cho S.J."/>
            <person name="Edsinger-Gonzales E."/>
            <person name="Havlak P."/>
            <person name="Hellsten U."/>
            <person name="Kuo D.H."/>
            <person name="Larsson T."/>
            <person name="Lv J."/>
            <person name="Arendt D."/>
            <person name="Savage R."/>
            <person name="Osoegawa K."/>
            <person name="de Jong P."/>
            <person name="Grimwood J."/>
            <person name="Chapman J.A."/>
            <person name="Shapiro H."/>
            <person name="Aerts A."/>
            <person name="Otillar R.P."/>
            <person name="Terry A.Y."/>
            <person name="Boore J.L."/>
            <person name="Grigoriev I.V."/>
            <person name="Lindberg D.R."/>
            <person name="Seaver E.C."/>
            <person name="Weisblat D.A."/>
            <person name="Putnam N.H."/>
            <person name="Rokhsar D.S."/>
        </authorList>
    </citation>
    <scope>NUCLEOTIDE SEQUENCE</scope>
</reference>
<keyword evidence="13" id="KW-1185">Reference proteome</keyword>
<dbReference type="EMBL" id="KB097026">
    <property type="protein sequence ID" value="ESO00017.1"/>
    <property type="molecule type" value="Genomic_DNA"/>
</dbReference>
<comment type="subcellular location">
    <subcellularLocation>
        <location evidence="1">Membrane</location>
        <topology evidence="1">Multi-pass membrane protein</topology>
    </subcellularLocation>
</comment>
<evidence type="ECO:0000259" key="10">
    <source>
        <dbReference type="PROSITE" id="PS50262"/>
    </source>
</evidence>
<protein>
    <recommendedName>
        <fullName evidence="10">G-protein coupled receptors family 1 profile domain-containing protein</fullName>
    </recommendedName>
</protein>
<feature type="compositionally biased region" description="Basic and acidic residues" evidence="8">
    <location>
        <begin position="335"/>
        <end position="347"/>
    </location>
</feature>
<proteinExistence type="predicted"/>
<dbReference type="eggNOG" id="KOG3656">
    <property type="taxonomic scope" value="Eukaryota"/>
</dbReference>
<dbReference type="EnsemblMetazoa" id="HelroT176320">
    <property type="protein sequence ID" value="HelroP176320"/>
    <property type="gene ID" value="HelroG176320"/>
</dbReference>
<evidence type="ECO:0000256" key="2">
    <source>
        <dbReference type="ARBA" id="ARBA00022692"/>
    </source>
</evidence>
<evidence type="ECO:0000256" key="8">
    <source>
        <dbReference type="SAM" id="MobiDB-lite"/>
    </source>
</evidence>
<feature type="transmembrane region" description="Helical" evidence="9">
    <location>
        <begin position="6"/>
        <end position="29"/>
    </location>
</feature>
<keyword evidence="6" id="KW-0675">Receptor</keyword>
<dbReference type="PROSITE" id="PS50262">
    <property type="entry name" value="G_PROTEIN_RECEP_F1_2"/>
    <property type="match status" value="1"/>
</dbReference>
<dbReference type="RefSeq" id="XP_009021791.1">
    <property type="nucleotide sequence ID" value="XM_009023543.1"/>
</dbReference>
<feature type="compositionally biased region" description="Low complexity" evidence="8">
    <location>
        <begin position="311"/>
        <end position="330"/>
    </location>
</feature>
<feature type="transmembrane region" description="Helical" evidence="9">
    <location>
        <begin position="113"/>
        <end position="131"/>
    </location>
</feature>
<keyword evidence="2 9" id="KW-0812">Transmembrane</keyword>
<evidence type="ECO:0000256" key="3">
    <source>
        <dbReference type="ARBA" id="ARBA00022989"/>
    </source>
</evidence>
<evidence type="ECO:0000256" key="7">
    <source>
        <dbReference type="ARBA" id="ARBA00023224"/>
    </source>
</evidence>
<keyword evidence="5 9" id="KW-0472">Membrane</keyword>
<keyword evidence="7" id="KW-0807">Transducer</keyword>
<dbReference type="GO" id="GO:0007218">
    <property type="term" value="P:neuropeptide signaling pathway"/>
    <property type="evidence" value="ECO:0000318"/>
    <property type="project" value="GO_Central"/>
</dbReference>
<reference evidence="12" key="3">
    <citation type="submission" date="2015-06" db="UniProtKB">
        <authorList>
            <consortium name="EnsemblMetazoa"/>
        </authorList>
    </citation>
    <scope>IDENTIFICATION</scope>
</reference>
<reference evidence="13" key="1">
    <citation type="submission" date="2012-12" db="EMBL/GenBank/DDBJ databases">
        <authorList>
            <person name="Hellsten U."/>
            <person name="Grimwood J."/>
            <person name="Chapman J.A."/>
            <person name="Shapiro H."/>
            <person name="Aerts A."/>
            <person name="Otillar R.P."/>
            <person name="Terry A.Y."/>
            <person name="Boore J.L."/>
            <person name="Simakov O."/>
            <person name="Marletaz F."/>
            <person name="Cho S.-J."/>
            <person name="Edsinger-Gonzales E."/>
            <person name="Havlak P."/>
            <person name="Kuo D.-H."/>
            <person name="Larsson T."/>
            <person name="Lv J."/>
            <person name="Arendt D."/>
            <person name="Savage R."/>
            <person name="Osoegawa K."/>
            <person name="de Jong P."/>
            <person name="Lindberg D.R."/>
            <person name="Seaver E.C."/>
            <person name="Weisblat D.A."/>
            <person name="Putnam N.H."/>
            <person name="Grigoriev I.V."/>
            <person name="Rokhsar D.S."/>
        </authorList>
    </citation>
    <scope>NUCLEOTIDE SEQUENCE</scope>
</reference>
<evidence type="ECO:0000313" key="13">
    <source>
        <dbReference type="Proteomes" id="UP000015101"/>
    </source>
</evidence>
<dbReference type="PRINTS" id="PR00237">
    <property type="entry name" value="GPCRRHODOPSN"/>
</dbReference>
<dbReference type="InterPro" id="IPR000276">
    <property type="entry name" value="GPCR_Rhodpsn"/>
</dbReference>
<keyword evidence="4" id="KW-0297">G-protein coupled receptor</keyword>
<dbReference type="HOGENOM" id="CLU_799926_0_0_1"/>
<evidence type="ECO:0000256" key="1">
    <source>
        <dbReference type="ARBA" id="ARBA00004141"/>
    </source>
</evidence>
<feature type="transmembrane region" description="Helical" evidence="9">
    <location>
        <begin position="147"/>
        <end position="173"/>
    </location>
</feature>
<organism evidence="12 13">
    <name type="scientific">Helobdella robusta</name>
    <name type="common">Californian leech</name>
    <dbReference type="NCBI Taxonomy" id="6412"/>
    <lineage>
        <taxon>Eukaryota</taxon>
        <taxon>Metazoa</taxon>
        <taxon>Spiralia</taxon>
        <taxon>Lophotrochozoa</taxon>
        <taxon>Annelida</taxon>
        <taxon>Clitellata</taxon>
        <taxon>Hirudinea</taxon>
        <taxon>Rhynchobdellida</taxon>
        <taxon>Glossiphoniidae</taxon>
        <taxon>Helobdella</taxon>
    </lineage>
</organism>
<dbReference type="KEGG" id="hro:HELRODRAFT_176320"/>
<dbReference type="Proteomes" id="UP000015101">
    <property type="component" value="Unassembled WGS sequence"/>
</dbReference>
<accession>T1FAE0</accession>
<evidence type="ECO:0000313" key="12">
    <source>
        <dbReference type="EnsemblMetazoa" id="HelroP176320"/>
    </source>
</evidence>
<keyword evidence="3 9" id="KW-1133">Transmembrane helix</keyword>
<gene>
    <name evidence="12" type="primary">20205789</name>
    <name evidence="11" type="ORF">HELRODRAFT_176320</name>
</gene>
<dbReference type="InParanoid" id="T1FAE0"/>
<evidence type="ECO:0000256" key="6">
    <source>
        <dbReference type="ARBA" id="ARBA00023170"/>
    </source>
</evidence>
<dbReference type="SUPFAM" id="SSF81321">
    <property type="entry name" value="Family A G protein-coupled receptor-like"/>
    <property type="match status" value="1"/>
</dbReference>
<name>T1FAE0_HELRO</name>
<evidence type="ECO:0000256" key="4">
    <source>
        <dbReference type="ARBA" id="ARBA00023040"/>
    </source>
</evidence>
<dbReference type="Pfam" id="PF00001">
    <property type="entry name" value="7tm_1"/>
    <property type="match status" value="1"/>
</dbReference>
<dbReference type="OrthoDB" id="2132067at2759"/>
<evidence type="ECO:0000256" key="9">
    <source>
        <dbReference type="SAM" id="Phobius"/>
    </source>
</evidence>
<dbReference type="GO" id="GO:0008188">
    <property type="term" value="F:neuropeptide receptor activity"/>
    <property type="evidence" value="ECO:0000318"/>
    <property type="project" value="GO_Central"/>
</dbReference>
<dbReference type="PANTHER" id="PTHR24238:SF75">
    <property type="entry name" value="CHOLECYSTOKININ-LIKE RECEPTOR AT 17D1-RELATED"/>
    <property type="match status" value="1"/>
</dbReference>
<feature type="region of interest" description="Disordered" evidence="8">
    <location>
        <begin position="311"/>
        <end position="347"/>
    </location>
</feature>
<dbReference type="PANTHER" id="PTHR24238">
    <property type="entry name" value="G-PROTEIN COUPLED RECEPTOR"/>
    <property type="match status" value="1"/>
</dbReference>
<evidence type="ECO:0000256" key="5">
    <source>
        <dbReference type="ARBA" id="ARBA00023136"/>
    </source>
</evidence>
<dbReference type="AlphaFoldDB" id="T1FAE0"/>
<dbReference type="GO" id="GO:0005886">
    <property type="term" value="C:plasma membrane"/>
    <property type="evidence" value="ECO:0000318"/>
    <property type="project" value="GO_Central"/>
</dbReference>
<feature type="domain" description="G-protein coupled receptors family 1 profile" evidence="10">
    <location>
        <begin position="1"/>
        <end position="170"/>
    </location>
</feature>
<dbReference type="Gene3D" id="1.20.1070.10">
    <property type="entry name" value="Rhodopsin 7-helix transmembrane proteins"/>
    <property type="match status" value="1"/>
</dbReference>
<dbReference type="GeneID" id="20205789"/>
<dbReference type="EMBL" id="AMQM01005618">
    <property type="status" value="NOT_ANNOTATED_CDS"/>
    <property type="molecule type" value="Genomic_DNA"/>
</dbReference>
<evidence type="ECO:0000313" key="11">
    <source>
        <dbReference type="EMBL" id="ESO00017.1"/>
    </source>
</evidence>